<dbReference type="Proteomes" id="UP000277582">
    <property type="component" value="Unassembled WGS sequence"/>
</dbReference>
<organism evidence="1 2">
    <name type="scientific">Candidatus Methanodesulfokora washburnensis</name>
    <dbReference type="NCBI Taxonomy" id="2478471"/>
    <lineage>
        <taxon>Archaea</taxon>
        <taxon>Thermoproteota</taxon>
        <taxon>Candidatus Korarchaeia</taxon>
        <taxon>Candidatus Korarchaeia incertae sedis</taxon>
        <taxon>Candidatus Methanodesulfokora</taxon>
    </lineage>
</organism>
<protein>
    <submittedName>
        <fullName evidence="1">Uncharacterized protein</fullName>
    </submittedName>
</protein>
<name>A0A429GGK1_9CREN</name>
<sequence length="109" mass="11988">MVNVHAYTINVAAGTTSTSKTYTPAPGQKGKIKRITYISDTSTFNELTFYLKLGAEQVFPRENKLIAMNLPLSLDCDIDVASGEYVEAVVTNANTTTARNLHLIFEVEE</sequence>
<dbReference type="AlphaFoldDB" id="A0A429GGK1"/>
<dbReference type="EMBL" id="RCOS01000132">
    <property type="protein sequence ID" value="RSN72958.1"/>
    <property type="molecule type" value="Genomic_DNA"/>
</dbReference>
<accession>A0A429GGK1</accession>
<gene>
    <name evidence="1" type="ORF">D6D85_11750</name>
</gene>
<reference evidence="1 2" key="1">
    <citation type="submission" date="2018-10" db="EMBL/GenBank/DDBJ databases">
        <title>Co-occurring genomic capacity for anaerobic methane metabolism and dissimilatory sulfite reduction discovered in the Korarchaeota.</title>
        <authorList>
            <person name="Mckay L.J."/>
            <person name="Dlakic M."/>
            <person name="Fields M.W."/>
            <person name="Delmont T.O."/>
            <person name="Eren A.M."/>
            <person name="Jay Z.J."/>
            <person name="Klingelsmith K.B."/>
            <person name="Rusch D.B."/>
            <person name="Inskeep W.P."/>
        </authorList>
    </citation>
    <scope>NUCLEOTIDE SEQUENCE [LARGE SCALE GENOMIC DNA]</scope>
    <source>
        <strain evidence="1 2">MDKW</strain>
    </source>
</reference>
<keyword evidence="2" id="KW-1185">Reference proteome</keyword>
<proteinExistence type="predicted"/>
<comment type="caution">
    <text evidence="1">The sequence shown here is derived from an EMBL/GenBank/DDBJ whole genome shotgun (WGS) entry which is preliminary data.</text>
</comment>
<dbReference type="RefSeq" id="WP_125672150.1">
    <property type="nucleotide sequence ID" value="NZ_RCOS01000132.1"/>
</dbReference>
<evidence type="ECO:0000313" key="1">
    <source>
        <dbReference type="EMBL" id="RSN72958.1"/>
    </source>
</evidence>
<evidence type="ECO:0000313" key="2">
    <source>
        <dbReference type="Proteomes" id="UP000277582"/>
    </source>
</evidence>